<feature type="signal peptide" evidence="1">
    <location>
        <begin position="1"/>
        <end position="20"/>
    </location>
</feature>
<evidence type="ECO:0000313" key="2">
    <source>
        <dbReference type="EMBL" id="OZY84310.1"/>
    </source>
</evidence>
<keyword evidence="3" id="KW-1185">Reference proteome</keyword>
<evidence type="ECO:0000256" key="1">
    <source>
        <dbReference type="SAM" id="SignalP"/>
    </source>
</evidence>
<comment type="caution">
    <text evidence="2">The sequence shown here is derived from an EMBL/GenBank/DDBJ whole genome shotgun (WGS) entry which is preliminary data.</text>
</comment>
<dbReference type="Proteomes" id="UP000216101">
    <property type="component" value="Unassembled WGS sequence"/>
</dbReference>
<keyword evidence="1" id="KW-0732">Signal</keyword>
<proteinExistence type="predicted"/>
<dbReference type="RefSeq" id="WP_094985421.1">
    <property type="nucleotide sequence ID" value="NZ_NHNI01000002.1"/>
</dbReference>
<protein>
    <submittedName>
        <fullName evidence="2">Uncharacterized protein</fullName>
    </submittedName>
</protein>
<name>A0A266Q388_9GAMM</name>
<dbReference type="EMBL" id="NHNI01000002">
    <property type="protein sequence ID" value="OZY84310.1"/>
    <property type="molecule type" value="Genomic_DNA"/>
</dbReference>
<sequence>MKKLFASGFVAVLLSSHALAVGENNKTITTFALNDNAGNGYIRVLEPLTQPCNFGVISFSGNSQLSVLLAAKMAGKKIAFLNYDFNSATKECTLVSFEIE</sequence>
<feature type="chain" id="PRO_5012130793" evidence="1">
    <location>
        <begin position="21"/>
        <end position="100"/>
    </location>
</feature>
<organism evidence="2 3">
    <name type="scientific">Cellvibrio mixtus</name>
    <dbReference type="NCBI Taxonomy" id="39650"/>
    <lineage>
        <taxon>Bacteria</taxon>
        <taxon>Pseudomonadati</taxon>
        <taxon>Pseudomonadota</taxon>
        <taxon>Gammaproteobacteria</taxon>
        <taxon>Cellvibrionales</taxon>
        <taxon>Cellvibrionaceae</taxon>
        <taxon>Cellvibrio</taxon>
    </lineage>
</organism>
<dbReference type="AlphaFoldDB" id="A0A266Q388"/>
<gene>
    <name evidence="2" type="ORF">CBP51_13935</name>
</gene>
<evidence type="ECO:0000313" key="3">
    <source>
        <dbReference type="Proteomes" id="UP000216101"/>
    </source>
</evidence>
<reference evidence="3" key="1">
    <citation type="submission" date="2017-05" db="EMBL/GenBank/DDBJ databases">
        <authorList>
            <person name="Barney B.M."/>
        </authorList>
    </citation>
    <scope>NUCLEOTIDE SEQUENCE [LARGE SCALE GENOMIC DNA]</scope>
    <source>
        <strain evidence="3">PSBB022</strain>
    </source>
</reference>
<accession>A0A266Q388</accession>